<keyword evidence="13" id="KW-1185">Reference proteome</keyword>
<reference evidence="13" key="1">
    <citation type="submission" date="2015-08" db="EMBL/GenBank/DDBJ databases">
        <title>Complete Genome Sequence of Azospirillum thiophilum BV-S.</title>
        <authorList>
            <person name="Fomenkov A."/>
            <person name="Vincze T."/>
            <person name="Grabovich M."/>
            <person name="Dubinina G."/>
            <person name="Orlova M."/>
            <person name="Belousova E."/>
            <person name="Roberts R.J."/>
        </authorList>
    </citation>
    <scope>NUCLEOTIDE SEQUENCE [LARGE SCALE GENOMIC DNA]</scope>
    <source>
        <strain evidence="13">BV-S</strain>
    </source>
</reference>
<dbReference type="EC" id="2.7.13.3" evidence="2"/>
<dbReference type="InterPro" id="IPR036097">
    <property type="entry name" value="HisK_dim/P_sf"/>
</dbReference>
<dbReference type="InterPro" id="IPR003594">
    <property type="entry name" value="HATPase_dom"/>
</dbReference>
<dbReference type="PROSITE" id="PS50112">
    <property type="entry name" value="PAS"/>
    <property type="match status" value="1"/>
</dbReference>
<dbReference type="PANTHER" id="PTHR43065:SF10">
    <property type="entry name" value="PEROXIDE STRESS-ACTIVATED HISTIDINE KINASE MAK3"/>
    <property type="match status" value="1"/>
</dbReference>
<dbReference type="Pfam" id="PF00512">
    <property type="entry name" value="HisKA"/>
    <property type="match status" value="1"/>
</dbReference>
<dbReference type="PRINTS" id="PR00344">
    <property type="entry name" value="BCTRLSENSOR"/>
</dbReference>
<keyword evidence="3" id="KW-0597">Phosphoprotein</keyword>
<dbReference type="InterPro" id="IPR035965">
    <property type="entry name" value="PAS-like_dom_sf"/>
</dbReference>
<proteinExistence type="predicted"/>
<dbReference type="InterPro" id="IPR003661">
    <property type="entry name" value="HisK_dim/P_dom"/>
</dbReference>
<dbReference type="PANTHER" id="PTHR43065">
    <property type="entry name" value="SENSOR HISTIDINE KINASE"/>
    <property type="match status" value="1"/>
</dbReference>
<keyword evidence="8" id="KW-0902">Two-component regulatory system</keyword>
<dbReference type="GO" id="GO:0005524">
    <property type="term" value="F:ATP binding"/>
    <property type="evidence" value="ECO:0007669"/>
    <property type="project" value="UniProtKB-KW"/>
</dbReference>
<keyword evidence="6" id="KW-0418">Kinase</keyword>
<evidence type="ECO:0000256" key="4">
    <source>
        <dbReference type="ARBA" id="ARBA00022679"/>
    </source>
</evidence>
<evidence type="ECO:0000256" key="8">
    <source>
        <dbReference type="ARBA" id="ARBA00023012"/>
    </source>
</evidence>
<protein>
    <recommendedName>
        <fullName evidence="2">histidine kinase</fullName>
        <ecNumber evidence="2">2.7.13.3</ecNumber>
    </recommendedName>
</protein>
<name>A0AAC8VY84_9PROT</name>
<dbReference type="SUPFAM" id="SSF47384">
    <property type="entry name" value="Homodimeric domain of signal transducing histidine kinase"/>
    <property type="match status" value="1"/>
</dbReference>
<evidence type="ECO:0000313" key="12">
    <source>
        <dbReference type="EMBL" id="ALG71552.1"/>
    </source>
</evidence>
<dbReference type="SMART" id="SM00388">
    <property type="entry name" value="HisKA"/>
    <property type="match status" value="1"/>
</dbReference>
<evidence type="ECO:0000256" key="1">
    <source>
        <dbReference type="ARBA" id="ARBA00000085"/>
    </source>
</evidence>
<evidence type="ECO:0000256" key="5">
    <source>
        <dbReference type="ARBA" id="ARBA00022741"/>
    </source>
</evidence>
<comment type="catalytic activity">
    <reaction evidence="1">
        <text>ATP + protein L-histidine = ADP + protein N-phospho-L-histidine.</text>
        <dbReference type="EC" id="2.7.13.3"/>
    </reaction>
</comment>
<dbReference type="InterPro" id="IPR000014">
    <property type="entry name" value="PAS"/>
</dbReference>
<dbReference type="InterPro" id="IPR013767">
    <property type="entry name" value="PAS_fold"/>
</dbReference>
<dbReference type="EMBL" id="CP012401">
    <property type="protein sequence ID" value="ALG71552.1"/>
    <property type="molecule type" value="Genomic_DNA"/>
</dbReference>
<dbReference type="SUPFAM" id="SSF55874">
    <property type="entry name" value="ATPase domain of HSP90 chaperone/DNA topoisomerase II/histidine kinase"/>
    <property type="match status" value="1"/>
</dbReference>
<dbReference type="SMART" id="SM00387">
    <property type="entry name" value="HATPase_c"/>
    <property type="match status" value="1"/>
</dbReference>
<dbReference type="RefSeq" id="WP_045580095.1">
    <property type="nucleotide sequence ID" value="NZ_CP012401.1"/>
</dbReference>
<feature type="domain" description="Histidine kinase" evidence="10">
    <location>
        <begin position="152"/>
        <end position="370"/>
    </location>
</feature>
<reference evidence="12 13" key="2">
    <citation type="journal article" date="2016" name="Genome Announc.">
        <title>Complete Genome Sequence of a Strain of Azospirillum thiophilum Isolated from a Sulfide Spring.</title>
        <authorList>
            <person name="Fomenkov A."/>
            <person name="Vincze T."/>
            <person name="Grabovich M."/>
            <person name="Anton B.P."/>
            <person name="Dubinina G."/>
            <person name="Orlova M."/>
            <person name="Belousova E."/>
            <person name="Roberts R.J."/>
        </authorList>
    </citation>
    <scope>NUCLEOTIDE SEQUENCE [LARGE SCALE GENOMIC DNA]</scope>
    <source>
        <strain evidence="12 13">BV-S</strain>
    </source>
</reference>
<organism evidence="12 13">
    <name type="scientific">Azospirillum thiophilum</name>
    <dbReference type="NCBI Taxonomy" id="528244"/>
    <lineage>
        <taxon>Bacteria</taxon>
        <taxon>Pseudomonadati</taxon>
        <taxon>Pseudomonadota</taxon>
        <taxon>Alphaproteobacteria</taxon>
        <taxon>Rhodospirillales</taxon>
        <taxon>Azospirillaceae</taxon>
        <taxon>Azospirillum</taxon>
    </lineage>
</organism>
<evidence type="ECO:0000256" key="3">
    <source>
        <dbReference type="ARBA" id="ARBA00022553"/>
    </source>
</evidence>
<dbReference type="SMART" id="SM00091">
    <property type="entry name" value="PAS"/>
    <property type="match status" value="1"/>
</dbReference>
<dbReference type="Proteomes" id="UP000069935">
    <property type="component" value="Chromosome 1"/>
</dbReference>
<keyword evidence="7" id="KW-0067">ATP-binding</keyword>
<feature type="domain" description="PAS" evidence="11">
    <location>
        <begin position="25"/>
        <end position="73"/>
    </location>
</feature>
<dbReference type="Gene3D" id="1.10.287.130">
    <property type="match status" value="1"/>
</dbReference>
<dbReference type="Gene3D" id="3.30.565.10">
    <property type="entry name" value="Histidine kinase-like ATPase, C-terminal domain"/>
    <property type="match status" value="1"/>
</dbReference>
<evidence type="ECO:0000256" key="7">
    <source>
        <dbReference type="ARBA" id="ARBA00022840"/>
    </source>
</evidence>
<accession>A0AAC8VY84</accession>
<evidence type="ECO:0000259" key="11">
    <source>
        <dbReference type="PROSITE" id="PS50112"/>
    </source>
</evidence>
<evidence type="ECO:0000313" key="13">
    <source>
        <dbReference type="Proteomes" id="UP000069935"/>
    </source>
</evidence>
<dbReference type="SUPFAM" id="SSF55785">
    <property type="entry name" value="PYP-like sensor domain (PAS domain)"/>
    <property type="match status" value="1"/>
</dbReference>
<dbReference type="GO" id="GO:0006355">
    <property type="term" value="P:regulation of DNA-templated transcription"/>
    <property type="evidence" value="ECO:0007669"/>
    <property type="project" value="InterPro"/>
</dbReference>
<gene>
    <name evidence="12" type="ORF">AL072_12200</name>
</gene>
<dbReference type="InterPro" id="IPR036890">
    <property type="entry name" value="HATPase_C_sf"/>
</dbReference>
<dbReference type="Gene3D" id="3.30.450.20">
    <property type="entry name" value="PAS domain"/>
    <property type="match status" value="1"/>
</dbReference>
<evidence type="ECO:0000256" key="2">
    <source>
        <dbReference type="ARBA" id="ARBA00012438"/>
    </source>
</evidence>
<dbReference type="Pfam" id="PF02518">
    <property type="entry name" value="HATPase_c"/>
    <property type="match status" value="1"/>
</dbReference>
<dbReference type="Pfam" id="PF00989">
    <property type="entry name" value="PAS"/>
    <property type="match status" value="1"/>
</dbReference>
<dbReference type="CDD" id="cd00082">
    <property type="entry name" value="HisKA"/>
    <property type="match status" value="1"/>
</dbReference>
<dbReference type="InterPro" id="IPR004358">
    <property type="entry name" value="Sig_transdc_His_kin-like_C"/>
</dbReference>
<evidence type="ECO:0000259" key="10">
    <source>
        <dbReference type="PROSITE" id="PS50109"/>
    </source>
</evidence>
<dbReference type="CDD" id="cd00130">
    <property type="entry name" value="PAS"/>
    <property type="match status" value="1"/>
</dbReference>
<sequence>MTARTQRGRTRSAAARSPRLESLVVLNSLPDPVLVVDGNGEIRFVNLEGQEFFDLSANAMEGMPLPDLLPPDSPVMGLIEQVRRGSRRVSQDAVIIDTPRIGPHHVTVQVATMGDPADHVVLTIHERSLARKIDHSLTHRHAARSVTAMAAMLAHEVKNPLSGIRGAAQLLEENASDQDRMLTRLICDEADRIVALVNRMEVFSDERPLERAAVNIHTVLEHVRKVAQSGFARKIRFVERYDPSLPPVYGNRDQLVQVFLNLVKNAAEAAPESGGEITLTTSYQHGVRMALPGGDVRRHLPLLVTVQDNGDGIPEDLQSNLFDPFVTSKVNGTGLGLALVAKLIGDHGGTIEFDSQPRRTVFKVSLPMYDDSKFDDPKISEDATISEDRAIFDAGPQTRGGRGNR</sequence>
<dbReference type="InterPro" id="IPR005467">
    <property type="entry name" value="His_kinase_dom"/>
</dbReference>
<dbReference type="GO" id="GO:0000155">
    <property type="term" value="F:phosphorelay sensor kinase activity"/>
    <property type="evidence" value="ECO:0007669"/>
    <property type="project" value="InterPro"/>
</dbReference>
<dbReference type="PROSITE" id="PS50109">
    <property type="entry name" value="HIS_KIN"/>
    <property type="match status" value="1"/>
</dbReference>
<dbReference type="KEGG" id="ati:AL072_12200"/>
<dbReference type="AlphaFoldDB" id="A0AAC8VY84"/>
<evidence type="ECO:0000256" key="6">
    <source>
        <dbReference type="ARBA" id="ARBA00022777"/>
    </source>
</evidence>
<keyword evidence="4" id="KW-0808">Transferase</keyword>
<feature type="region of interest" description="Disordered" evidence="9">
    <location>
        <begin position="385"/>
        <end position="405"/>
    </location>
</feature>
<evidence type="ECO:0000256" key="9">
    <source>
        <dbReference type="SAM" id="MobiDB-lite"/>
    </source>
</evidence>
<keyword evidence="5" id="KW-0547">Nucleotide-binding</keyword>